<reference evidence="2 3" key="1">
    <citation type="submission" date="2019-04" db="EMBL/GenBank/DDBJ databases">
        <authorList>
            <person name="Feng G."/>
            <person name="Zhang J."/>
            <person name="Zhu H."/>
        </authorList>
    </citation>
    <scope>NUCLEOTIDE SEQUENCE [LARGE SCALE GENOMIC DNA]</scope>
    <source>
        <strain evidence="2 3">92R-1</strain>
    </source>
</reference>
<dbReference type="EMBL" id="SRLA01000005">
    <property type="protein sequence ID" value="TGE04640.1"/>
    <property type="molecule type" value="Genomic_DNA"/>
</dbReference>
<protein>
    <recommendedName>
        <fullName evidence="4">Terminase</fullName>
    </recommendedName>
</protein>
<name>A0A4Z0P1L8_9BACT</name>
<gene>
    <name evidence="2" type="ORF">EU556_20865</name>
</gene>
<sequence length="178" mass="20089">MPAKKKKPAKSKLKRGRPSLYLPEYAEQARKLCLLGLTNDELAEFFGVNVDTIHEWKKRHQDFSDAICAGKLKADADVAAKLHERAMGAEWVEDQAFKIKTVEYAGNGRKISEREEIQVVPVRRAAPPDTPALSLWLRNRQPAKWRDKPEPADDDNKAQPEPVTLKEVDGRKPGAEPQ</sequence>
<organism evidence="2 3">
    <name type="scientific">Hymenobacter fodinae</name>
    <dbReference type="NCBI Taxonomy" id="2510796"/>
    <lineage>
        <taxon>Bacteria</taxon>
        <taxon>Pseudomonadati</taxon>
        <taxon>Bacteroidota</taxon>
        <taxon>Cytophagia</taxon>
        <taxon>Cytophagales</taxon>
        <taxon>Hymenobacteraceae</taxon>
        <taxon>Hymenobacter</taxon>
    </lineage>
</organism>
<dbReference type="AlphaFoldDB" id="A0A4Z0P1L8"/>
<accession>A0A4Z0P1L8</accession>
<evidence type="ECO:0008006" key="4">
    <source>
        <dbReference type="Google" id="ProtNLM"/>
    </source>
</evidence>
<dbReference type="OrthoDB" id="885094at2"/>
<evidence type="ECO:0000313" key="3">
    <source>
        <dbReference type="Proteomes" id="UP000298337"/>
    </source>
</evidence>
<dbReference type="Proteomes" id="UP000298337">
    <property type="component" value="Unassembled WGS sequence"/>
</dbReference>
<dbReference type="RefSeq" id="WP_135436084.1">
    <property type="nucleotide sequence ID" value="NZ_SRLA01000005.1"/>
</dbReference>
<evidence type="ECO:0000313" key="2">
    <source>
        <dbReference type="EMBL" id="TGE04640.1"/>
    </source>
</evidence>
<comment type="caution">
    <text evidence="2">The sequence shown here is derived from an EMBL/GenBank/DDBJ whole genome shotgun (WGS) entry which is preliminary data.</text>
</comment>
<feature type="compositionally biased region" description="Basic and acidic residues" evidence="1">
    <location>
        <begin position="144"/>
        <end position="178"/>
    </location>
</feature>
<proteinExistence type="predicted"/>
<feature type="region of interest" description="Disordered" evidence="1">
    <location>
        <begin position="130"/>
        <end position="178"/>
    </location>
</feature>
<evidence type="ECO:0000256" key="1">
    <source>
        <dbReference type="SAM" id="MobiDB-lite"/>
    </source>
</evidence>
<keyword evidence="3" id="KW-1185">Reference proteome</keyword>